<organism evidence="11 12">
    <name type="scientific">Pontibacter aydingkolensis</name>
    <dbReference type="NCBI Taxonomy" id="1911536"/>
    <lineage>
        <taxon>Bacteria</taxon>
        <taxon>Pseudomonadati</taxon>
        <taxon>Bacteroidota</taxon>
        <taxon>Cytophagia</taxon>
        <taxon>Cytophagales</taxon>
        <taxon>Hymenobacteraceae</taxon>
        <taxon>Pontibacter</taxon>
    </lineage>
</organism>
<evidence type="ECO:0000256" key="6">
    <source>
        <dbReference type="ARBA" id="ARBA00023136"/>
    </source>
</evidence>
<dbReference type="Proteomes" id="UP000813018">
    <property type="component" value="Unassembled WGS sequence"/>
</dbReference>
<evidence type="ECO:0000256" key="2">
    <source>
        <dbReference type="ARBA" id="ARBA00004236"/>
    </source>
</evidence>
<evidence type="ECO:0000256" key="4">
    <source>
        <dbReference type="ARBA" id="ARBA00022692"/>
    </source>
</evidence>
<protein>
    <recommendedName>
        <fullName evidence="8">Regulator of SigK</fullName>
    </recommendedName>
    <alternativeName>
        <fullName evidence="7">Sigma-K anti-sigma factor RskA</fullName>
    </alternativeName>
</protein>
<reference evidence="11 12" key="1">
    <citation type="journal article" date="2016" name="Int. J. Syst. Evol. Microbiol.">
        <title>Pontibacter aydingkolensis sp. nov., isolated from soil of a salt lake.</title>
        <authorList>
            <person name="Osman G."/>
            <person name="Zhang T."/>
            <person name="Lou K."/>
            <person name="Gao Y."/>
            <person name="Chang W."/>
            <person name="Lin Q."/>
            <person name="Yang H.M."/>
            <person name="Huo X.D."/>
            <person name="Wang N."/>
        </authorList>
    </citation>
    <scope>NUCLEOTIDE SEQUENCE [LARGE SCALE GENOMIC DNA]</scope>
    <source>
        <strain evidence="11 12">KACC 19255</strain>
    </source>
</reference>
<evidence type="ECO:0000256" key="3">
    <source>
        <dbReference type="ARBA" id="ARBA00022475"/>
    </source>
</evidence>
<evidence type="ECO:0000256" key="9">
    <source>
        <dbReference type="SAM" id="Phobius"/>
    </source>
</evidence>
<dbReference type="PANTHER" id="PTHR37461:SF1">
    <property type="entry name" value="ANTI-SIGMA-K FACTOR RSKA"/>
    <property type="match status" value="1"/>
</dbReference>
<dbReference type="InterPro" id="IPR051474">
    <property type="entry name" value="Anti-sigma-K/W_factor"/>
</dbReference>
<feature type="transmembrane region" description="Helical" evidence="9">
    <location>
        <begin position="106"/>
        <end position="126"/>
    </location>
</feature>
<keyword evidence="12" id="KW-1185">Reference proteome</keyword>
<evidence type="ECO:0000313" key="12">
    <source>
        <dbReference type="Proteomes" id="UP000813018"/>
    </source>
</evidence>
<keyword evidence="5 9" id="KW-1133">Transmembrane helix</keyword>
<comment type="caution">
    <text evidence="11">The sequence shown here is derived from an EMBL/GenBank/DDBJ whole genome shotgun (WGS) entry which is preliminary data.</text>
</comment>
<dbReference type="InterPro" id="IPR041916">
    <property type="entry name" value="Anti_sigma_zinc_sf"/>
</dbReference>
<evidence type="ECO:0000256" key="8">
    <source>
        <dbReference type="ARBA" id="ARBA00030803"/>
    </source>
</evidence>
<dbReference type="EMBL" id="JAHYXK010000028">
    <property type="protein sequence ID" value="MBW7469169.1"/>
    <property type="molecule type" value="Genomic_DNA"/>
</dbReference>
<feature type="domain" description="Anti-sigma K factor RskA C-terminal" evidence="10">
    <location>
        <begin position="118"/>
        <end position="267"/>
    </location>
</feature>
<keyword evidence="4 9" id="KW-0812">Transmembrane</keyword>
<dbReference type="PANTHER" id="PTHR37461">
    <property type="entry name" value="ANTI-SIGMA-K FACTOR RSKA"/>
    <property type="match status" value="1"/>
</dbReference>
<evidence type="ECO:0000259" key="10">
    <source>
        <dbReference type="Pfam" id="PF10099"/>
    </source>
</evidence>
<dbReference type="InterPro" id="IPR018764">
    <property type="entry name" value="RskA_C"/>
</dbReference>
<dbReference type="Pfam" id="PF10099">
    <property type="entry name" value="RskA_C"/>
    <property type="match status" value="1"/>
</dbReference>
<sequence>MSNEEYLASGVLELYAAGGLTQTERMEVEQRAAASPEIRAALDEACAAMESYAALHAVTPRPSLKNRILSQIESETPTEQTFTSEKGNNVVPFSAPHTEEASPYKWMFAASIVLFLISGMLSYNFYTKWQQAEERLAAVSASEQLMAQNVQNTSLRTQQLQEAISILRDPSYQPVTLEGVAAHPGANMIVYWNSQKQEVYIDEIKLPVAPAGMQYQLWALDDGNPVDAGMIPLEAEKTAGLLKMKPIKSAQAFAVTLEPAGGSVNPTLEQLMVMGKVKA</sequence>
<comment type="subcellular location">
    <subcellularLocation>
        <location evidence="2">Cell membrane</location>
    </subcellularLocation>
    <subcellularLocation>
        <location evidence="1">Membrane</location>
        <topology evidence="1">Single-pass membrane protein</topology>
    </subcellularLocation>
</comment>
<proteinExistence type="predicted"/>
<keyword evidence="6 9" id="KW-0472">Membrane</keyword>
<name>A0ABS7CZ81_9BACT</name>
<evidence type="ECO:0000256" key="1">
    <source>
        <dbReference type="ARBA" id="ARBA00004167"/>
    </source>
</evidence>
<evidence type="ECO:0000256" key="5">
    <source>
        <dbReference type="ARBA" id="ARBA00022989"/>
    </source>
</evidence>
<accession>A0ABS7CZ81</accession>
<keyword evidence="3" id="KW-1003">Cell membrane</keyword>
<evidence type="ECO:0000313" key="11">
    <source>
        <dbReference type="EMBL" id="MBW7469169.1"/>
    </source>
</evidence>
<dbReference type="RefSeq" id="WP_219879039.1">
    <property type="nucleotide sequence ID" value="NZ_JAHYXK010000028.1"/>
</dbReference>
<evidence type="ECO:0000256" key="7">
    <source>
        <dbReference type="ARBA" id="ARBA00029829"/>
    </source>
</evidence>
<gene>
    <name evidence="11" type="ORF">K0O23_19005</name>
</gene>
<dbReference type="Gene3D" id="1.10.10.1320">
    <property type="entry name" value="Anti-sigma factor, zinc-finger domain"/>
    <property type="match status" value="1"/>
</dbReference>